<evidence type="ECO:0000256" key="9">
    <source>
        <dbReference type="SAM" id="Phobius"/>
    </source>
</evidence>
<proteinExistence type="inferred from homology"/>
<dbReference type="PRINTS" id="PR00702">
    <property type="entry name" value="ACRIFLAVINRP"/>
</dbReference>
<evidence type="ECO:0000256" key="8">
    <source>
        <dbReference type="SAM" id="MobiDB-lite"/>
    </source>
</evidence>
<evidence type="ECO:0000256" key="2">
    <source>
        <dbReference type="ARBA" id="ARBA00010942"/>
    </source>
</evidence>
<dbReference type="AlphaFoldDB" id="A0A0K1PTG3"/>
<comment type="similarity">
    <text evidence="2">Belongs to the resistance-nodulation-cell division (RND) (TC 2.A.6) family.</text>
</comment>
<dbReference type="Gene3D" id="3.30.70.1430">
    <property type="entry name" value="Multidrug efflux transporter AcrB pore domain"/>
    <property type="match status" value="2"/>
</dbReference>
<evidence type="ECO:0000256" key="3">
    <source>
        <dbReference type="ARBA" id="ARBA00022448"/>
    </source>
</evidence>
<dbReference type="Gene3D" id="3.30.2090.10">
    <property type="entry name" value="Multidrug efflux transporter AcrB TolC docking domain, DN and DC subdomains"/>
    <property type="match status" value="2"/>
</dbReference>
<feature type="transmembrane region" description="Helical" evidence="9">
    <location>
        <begin position="930"/>
        <end position="951"/>
    </location>
</feature>
<gene>
    <name evidence="10" type="ORF">AKJ09_03088</name>
</gene>
<evidence type="ECO:0000313" key="11">
    <source>
        <dbReference type="Proteomes" id="UP000064967"/>
    </source>
</evidence>
<evidence type="ECO:0000256" key="4">
    <source>
        <dbReference type="ARBA" id="ARBA00022475"/>
    </source>
</evidence>
<dbReference type="InterPro" id="IPR004763">
    <property type="entry name" value="CusA-like"/>
</dbReference>
<dbReference type="Gene3D" id="3.30.70.1440">
    <property type="entry name" value="Multidrug efflux transporter AcrB pore domain"/>
    <property type="match status" value="1"/>
</dbReference>
<reference evidence="10 11" key="1">
    <citation type="submission" date="2015-08" db="EMBL/GenBank/DDBJ databases">
        <authorList>
            <person name="Babu N.S."/>
            <person name="Beckwith C.J."/>
            <person name="Beseler K.G."/>
            <person name="Brison A."/>
            <person name="Carone J.V."/>
            <person name="Caskin T.P."/>
            <person name="Diamond M."/>
            <person name="Durham M.E."/>
            <person name="Foxe J.M."/>
            <person name="Go M."/>
            <person name="Henderson B.A."/>
            <person name="Jones I.B."/>
            <person name="McGettigan J.A."/>
            <person name="Micheletti S.J."/>
            <person name="Nasrallah M.E."/>
            <person name="Ortiz D."/>
            <person name="Piller C.R."/>
            <person name="Privatt S.R."/>
            <person name="Schneider S.L."/>
            <person name="Sharp S."/>
            <person name="Smith T.C."/>
            <person name="Stanton J.D."/>
            <person name="Ullery H.E."/>
            <person name="Wilson R.J."/>
            <person name="Serrano M.G."/>
            <person name="Buck G."/>
            <person name="Lee V."/>
            <person name="Wang Y."/>
            <person name="Carvalho R."/>
            <person name="Voegtly L."/>
            <person name="Shi R."/>
            <person name="Duckworth R."/>
            <person name="Johnson A."/>
            <person name="Loviza R."/>
            <person name="Walstead R."/>
            <person name="Shah Z."/>
            <person name="Kiflezghi M."/>
            <person name="Wade K."/>
            <person name="Ball S.L."/>
            <person name="Bradley K.W."/>
            <person name="Asai D.J."/>
            <person name="Bowman C.A."/>
            <person name="Russell D.A."/>
            <person name="Pope W.H."/>
            <person name="Jacobs-Sera D."/>
            <person name="Hendrix R.W."/>
            <person name="Hatfull G.F."/>
        </authorList>
    </citation>
    <scope>NUCLEOTIDE SEQUENCE [LARGE SCALE GENOMIC DNA]</scope>
    <source>
        <strain evidence="10 11">DSM 27648</strain>
    </source>
</reference>
<feature type="transmembrane region" description="Helical" evidence="9">
    <location>
        <begin position="467"/>
        <end position="487"/>
    </location>
</feature>
<keyword evidence="3" id="KW-0813">Transport</keyword>
<keyword evidence="5 9" id="KW-0812">Transmembrane</keyword>
<dbReference type="GO" id="GO:0005886">
    <property type="term" value="C:plasma membrane"/>
    <property type="evidence" value="ECO:0007669"/>
    <property type="project" value="UniProtKB-SubCell"/>
</dbReference>
<protein>
    <submittedName>
        <fullName evidence="10">Cobalt-zinc-cadmium resistance protein CzcA</fullName>
    </submittedName>
</protein>
<feature type="transmembrane region" description="Helical" evidence="9">
    <location>
        <begin position="12"/>
        <end position="31"/>
    </location>
</feature>
<evidence type="ECO:0000256" key="5">
    <source>
        <dbReference type="ARBA" id="ARBA00022692"/>
    </source>
</evidence>
<dbReference type="Gene3D" id="3.30.70.1320">
    <property type="entry name" value="Multidrug efflux transporter AcrB pore domain like"/>
    <property type="match status" value="1"/>
</dbReference>
<dbReference type="Pfam" id="PF00873">
    <property type="entry name" value="ACR_tran"/>
    <property type="match status" value="1"/>
</dbReference>
<dbReference type="NCBIfam" id="TIGR00914">
    <property type="entry name" value="2A0601"/>
    <property type="match status" value="1"/>
</dbReference>
<dbReference type="PANTHER" id="PTHR32063:SF12">
    <property type="entry name" value="CATION EFFLUX SYSTEM PROTEIN"/>
    <property type="match status" value="1"/>
</dbReference>
<dbReference type="PANTHER" id="PTHR32063">
    <property type="match status" value="1"/>
</dbReference>
<dbReference type="Gene3D" id="1.20.1640.10">
    <property type="entry name" value="Multidrug efflux transporter AcrB transmembrane domain"/>
    <property type="match status" value="2"/>
</dbReference>
<keyword evidence="7 9" id="KW-0472">Membrane</keyword>
<dbReference type="GO" id="GO:0042910">
    <property type="term" value="F:xenobiotic transmembrane transporter activity"/>
    <property type="evidence" value="ECO:0007669"/>
    <property type="project" value="TreeGrafter"/>
</dbReference>
<dbReference type="RefSeq" id="WP_146647719.1">
    <property type="nucleotide sequence ID" value="NZ_CP012333.1"/>
</dbReference>
<feature type="transmembrane region" description="Helical" evidence="9">
    <location>
        <begin position="1003"/>
        <end position="1021"/>
    </location>
</feature>
<feature type="transmembrane region" description="Helical" evidence="9">
    <location>
        <begin position="873"/>
        <end position="892"/>
    </location>
</feature>
<dbReference type="EMBL" id="CP012333">
    <property type="protein sequence ID" value="AKU96424.1"/>
    <property type="molecule type" value="Genomic_DNA"/>
</dbReference>
<organism evidence="10 11">
    <name type="scientific">Labilithrix luteola</name>
    <dbReference type="NCBI Taxonomy" id="1391654"/>
    <lineage>
        <taxon>Bacteria</taxon>
        <taxon>Pseudomonadati</taxon>
        <taxon>Myxococcota</taxon>
        <taxon>Polyangia</taxon>
        <taxon>Polyangiales</taxon>
        <taxon>Labilitrichaceae</taxon>
        <taxon>Labilithrix</taxon>
    </lineage>
</organism>
<dbReference type="STRING" id="1391654.AKJ09_03088"/>
<dbReference type="OrthoDB" id="9798415at2"/>
<name>A0A0K1PTG3_9BACT</name>
<dbReference type="InterPro" id="IPR001036">
    <property type="entry name" value="Acrflvin-R"/>
</dbReference>
<accession>A0A0K1PTG3</accession>
<sequence>MIEKIVRFVLKAPAFAVLLALGLVGIGSYSYSELNIEAYPNPVPPLVEVIAQPPGWSAEETERYVTIPLEVGLAGMPGLDHTRSQSLFGLSDVKCYFKWGTKYEDARQEVINRLQFVTLPQGVQATISPWNAIGEVVRYTVEGKGYTVQQLKTAQDWILEKQFKQVPGVVDVVSFGGETKQFHIGVDPYRLKGHGVTLQQVIDAVQNANVNSGGQRLEMGEQSYDIRGIGLLRDVHDIEDIVIVGIKGTPVRVRDVADVKIGPAPRLGQVGIDERPDVVQGTILMRYGAETKPTLDGIHAKIEYIRANHILPPGMEVKTYYDRGDLVELTTSTVMENVAVGIALVAIVLLVFLGHVRAALITAVTIPLALLGAFTGIVFTKTSANLISIGAVDFGIVADSSVIMMENIFRHLGPHGRGSMKQRILAAAHEVGTPMAFSTLIIGSSFIPLFTMTGVSGVIFSPMARTYAFAIGTAILLALTLLPVLAWKLIPANTKEEEPLVMRALHRIYEPIANTFLNHAKFAIPLRIVVLTSCVSLFPLLGGEFMPKLEEGNLWIRATLPKSISLTQSAKYVDHMRAIVRGCPEDTSVPCTRDNQKHPEVIAVTSQLGRPDDGTDVTGFFNIELFAPLTPFDKWKNGLTKEKLTEQLNQELQDAFPGVVFNFSQMIGDNVQEAVAGVKGENSIKIFGPDLNENEKNADAIVETLSRVRGIADLGKFSTLGQPNVKISPDRKACARYGLNSGDVVGVVQTAIGGQAVTQLYEREKAFDVVVRWLPPYRSSLEAIREIQIATPDNLMVPLGQVAKIELIEGPSNIFREDGQRYTPIKFSVRGRDLESAVKEAQEKVNASVPQGYGKRLEWSGEINELREAQRRLLVIIPLTLLLIALLVYAAVKTWLDLLVVLIDIPLACTGALLALLATGTNFSVSAAMGFLSIFGIAIQDAILVVTYFQQMRYKEGIPLRDAARGASEKRFRPVLMTTLVAMLGLMPAALSHGIGAQTQKPLAIAVIGGSFILAMMNRIIQPPLLLVAHEWWEAMRIRKGLSPNPFAREEETEPPSAEPQVPTTAE</sequence>
<evidence type="ECO:0000313" key="10">
    <source>
        <dbReference type="EMBL" id="AKU96424.1"/>
    </source>
</evidence>
<dbReference type="InterPro" id="IPR027463">
    <property type="entry name" value="AcrB_DN_DC_subdom"/>
</dbReference>
<evidence type="ECO:0000256" key="1">
    <source>
        <dbReference type="ARBA" id="ARBA00004651"/>
    </source>
</evidence>
<dbReference type="SUPFAM" id="SSF82866">
    <property type="entry name" value="Multidrug efflux transporter AcrB transmembrane domain"/>
    <property type="match status" value="2"/>
</dbReference>
<feature type="transmembrane region" description="Helical" evidence="9">
    <location>
        <begin position="971"/>
        <end position="991"/>
    </location>
</feature>
<keyword evidence="6 9" id="KW-1133">Transmembrane helix</keyword>
<feature type="transmembrane region" description="Helical" evidence="9">
    <location>
        <begin position="360"/>
        <end position="380"/>
    </location>
</feature>
<dbReference type="KEGG" id="llu:AKJ09_03088"/>
<feature type="region of interest" description="Disordered" evidence="8">
    <location>
        <begin position="1044"/>
        <end position="1067"/>
    </location>
</feature>
<dbReference type="PATRIC" id="fig|1391654.3.peg.3124"/>
<evidence type="ECO:0000256" key="6">
    <source>
        <dbReference type="ARBA" id="ARBA00022989"/>
    </source>
</evidence>
<comment type="subcellular location">
    <subcellularLocation>
        <location evidence="1">Cell membrane</location>
        <topology evidence="1">Multi-pass membrane protein</topology>
    </subcellularLocation>
</comment>
<dbReference type="GO" id="GO:0008324">
    <property type="term" value="F:monoatomic cation transmembrane transporter activity"/>
    <property type="evidence" value="ECO:0007669"/>
    <property type="project" value="InterPro"/>
</dbReference>
<feature type="transmembrane region" description="Helical" evidence="9">
    <location>
        <begin position="334"/>
        <end position="353"/>
    </location>
</feature>
<dbReference type="SUPFAM" id="SSF82693">
    <property type="entry name" value="Multidrug efflux transporter AcrB pore domain, PN1, PN2, PC1 and PC2 subdomains"/>
    <property type="match status" value="2"/>
</dbReference>
<keyword evidence="4" id="KW-1003">Cell membrane</keyword>
<keyword evidence="11" id="KW-1185">Reference proteome</keyword>
<dbReference type="Proteomes" id="UP000064967">
    <property type="component" value="Chromosome"/>
</dbReference>
<evidence type="ECO:0000256" key="7">
    <source>
        <dbReference type="ARBA" id="ARBA00023136"/>
    </source>
</evidence>
<dbReference type="SUPFAM" id="SSF82714">
    <property type="entry name" value="Multidrug efflux transporter AcrB TolC docking domain, DN and DC subdomains"/>
    <property type="match status" value="2"/>
</dbReference>
<feature type="transmembrane region" description="Helical" evidence="9">
    <location>
        <begin position="898"/>
        <end position="918"/>
    </location>
</feature>